<organism evidence="1 2">
    <name type="scientific">Methylocella tundrae</name>
    <dbReference type="NCBI Taxonomy" id="227605"/>
    <lineage>
        <taxon>Bacteria</taxon>
        <taxon>Pseudomonadati</taxon>
        <taxon>Pseudomonadota</taxon>
        <taxon>Alphaproteobacteria</taxon>
        <taxon>Hyphomicrobiales</taxon>
        <taxon>Beijerinckiaceae</taxon>
        <taxon>Methylocella</taxon>
    </lineage>
</organism>
<comment type="caution">
    <text evidence="1">The sequence shown here is derived from an EMBL/GenBank/DDBJ whole genome shotgun (WGS) entry which is preliminary data.</text>
</comment>
<dbReference type="AlphaFoldDB" id="A0A8B6MB94"/>
<proteinExistence type="predicted"/>
<evidence type="ECO:0000313" key="1">
    <source>
        <dbReference type="EMBL" id="VTZ52184.1"/>
    </source>
</evidence>
<protein>
    <submittedName>
        <fullName evidence="1">Uncharacterized protein</fullName>
    </submittedName>
</protein>
<dbReference type="RefSeq" id="WP_174513830.1">
    <property type="nucleotide sequence ID" value="NZ_CABFMQ020000131.1"/>
</dbReference>
<gene>
    <name evidence="1" type="ORF">MPC4_70072</name>
</gene>
<accession>A0A8B6MB94</accession>
<dbReference type="EMBL" id="CABFMQ020000131">
    <property type="protein sequence ID" value="VTZ52184.1"/>
    <property type="molecule type" value="Genomic_DNA"/>
</dbReference>
<evidence type="ECO:0000313" key="2">
    <source>
        <dbReference type="Proteomes" id="UP000485880"/>
    </source>
</evidence>
<name>A0A8B6MB94_METTU</name>
<keyword evidence="2" id="KW-1185">Reference proteome</keyword>
<dbReference type="Proteomes" id="UP000485880">
    <property type="component" value="Unassembled WGS sequence"/>
</dbReference>
<reference evidence="1 2" key="1">
    <citation type="submission" date="2019-05" db="EMBL/GenBank/DDBJ databases">
        <authorList>
            <person name="Farhan Ul Haque M."/>
        </authorList>
    </citation>
    <scope>NUCLEOTIDE SEQUENCE [LARGE SCALE GENOMIC DNA]</scope>
    <source>
        <strain evidence="1">2</strain>
    </source>
</reference>
<sequence>MTLLNPENLRQPMAGPAPTEQIAVLKELQDRLTRAFEGAWRCDPANEPLGNPRLWRLYKSTLENAPTLHLPVAIQKMKEAIWIFDRYASATPIERMHAHDDGTLEIGRNSEQEKLQRDLGVFDAVRAAQSRAFDVVAFLSSLRGRGIELTLADGSICAPKAAPLTPADVGAIKEHKAAIVDELGRQSAAAAPAIIA</sequence>